<dbReference type="InterPro" id="IPR008258">
    <property type="entry name" value="Transglycosylase_SLT_dom_1"/>
</dbReference>
<feature type="domain" description="Transglycosylase SLT" evidence="6">
    <location>
        <begin position="501"/>
        <end position="602"/>
    </location>
</feature>
<dbReference type="EMBL" id="JAMGBD010000001">
    <property type="protein sequence ID" value="MCL6682784.1"/>
    <property type="molecule type" value="Genomic_DNA"/>
</dbReference>
<dbReference type="CDD" id="cd13401">
    <property type="entry name" value="Slt70-like"/>
    <property type="match status" value="1"/>
</dbReference>
<proteinExistence type="inferred from homology"/>
<evidence type="ECO:0000313" key="8">
    <source>
        <dbReference type="Proteomes" id="UP001165363"/>
    </source>
</evidence>
<feature type="compositionally biased region" description="Polar residues" evidence="4">
    <location>
        <begin position="641"/>
        <end position="651"/>
    </location>
</feature>
<keyword evidence="8" id="KW-1185">Reference proteome</keyword>
<dbReference type="RefSeq" id="WP_249846735.1">
    <property type="nucleotide sequence ID" value="NZ_JAMGBD010000001.1"/>
</dbReference>
<keyword evidence="3 5" id="KW-0732">Signal</keyword>
<comment type="caution">
    <text evidence="7">The sequence shown here is derived from an EMBL/GenBank/DDBJ whole genome shotgun (WGS) entry which is preliminary data.</text>
</comment>
<evidence type="ECO:0000256" key="4">
    <source>
        <dbReference type="SAM" id="MobiDB-lite"/>
    </source>
</evidence>
<comment type="similarity">
    <text evidence="2">Belongs to the virb1 family.</text>
</comment>
<name>A0ABT0RKG5_9SPHN</name>
<dbReference type="Proteomes" id="UP001165363">
    <property type="component" value="Unassembled WGS sequence"/>
</dbReference>
<dbReference type="InterPro" id="IPR023346">
    <property type="entry name" value="Lysozyme-like_dom_sf"/>
</dbReference>
<dbReference type="PANTHER" id="PTHR37423">
    <property type="entry name" value="SOLUBLE LYTIC MUREIN TRANSGLYCOSYLASE-RELATED"/>
    <property type="match status" value="1"/>
</dbReference>
<evidence type="ECO:0000256" key="1">
    <source>
        <dbReference type="ARBA" id="ARBA00007734"/>
    </source>
</evidence>
<dbReference type="InterPro" id="IPR008939">
    <property type="entry name" value="Lytic_TGlycosylase_superhlx_U"/>
</dbReference>
<accession>A0ABT0RKG5</accession>
<dbReference type="Gene3D" id="1.25.20.10">
    <property type="entry name" value="Bacterial muramidases"/>
    <property type="match status" value="1"/>
</dbReference>
<feature type="signal peptide" evidence="5">
    <location>
        <begin position="1"/>
        <end position="24"/>
    </location>
</feature>
<protein>
    <submittedName>
        <fullName evidence="7">Lytic transglycosylase domain-containing protein</fullName>
    </submittedName>
</protein>
<evidence type="ECO:0000259" key="6">
    <source>
        <dbReference type="Pfam" id="PF01464"/>
    </source>
</evidence>
<evidence type="ECO:0000256" key="5">
    <source>
        <dbReference type="SAM" id="SignalP"/>
    </source>
</evidence>
<evidence type="ECO:0000256" key="2">
    <source>
        <dbReference type="ARBA" id="ARBA00009387"/>
    </source>
</evidence>
<evidence type="ECO:0000256" key="3">
    <source>
        <dbReference type="ARBA" id="ARBA00022729"/>
    </source>
</evidence>
<feature type="chain" id="PRO_5045208226" evidence="5">
    <location>
        <begin position="25"/>
        <end position="661"/>
    </location>
</feature>
<evidence type="ECO:0000313" key="7">
    <source>
        <dbReference type="EMBL" id="MCL6682784.1"/>
    </source>
</evidence>
<reference evidence="7" key="1">
    <citation type="submission" date="2022-05" db="EMBL/GenBank/DDBJ databases">
        <authorList>
            <person name="Jo J.-H."/>
            <person name="Im W.-T."/>
        </authorList>
    </citation>
    <scope>NUCLEOTIDE SEQUENCE</scope>
    <source>
        <strain evidence="7">SE158</strain>
    </source>
</reference>
<dbReference type="SUPFAM" id="SSF48435">
    <property type="entry name" value="Bacterial muramidases"/>
    <property type="match status" value="1"/>
</dbReference>
<gene>
    <name evidence="7" type="ORF">LZ536_02565</name>
</gene>
<comment type="similarity">
    <text evidence="1">Belongs to the transglycosylase Slt family.</text>
</comment>
<organism evidence="7 8">
    <name type="scientific">Sphingomonas alba</name>
    <dbReference type="NCBI Taxonomy" id="2908208"/>
    <lineage>
        <taxon>Bacteria</taxon>
        <taxon>Pseudomonadati</taxon>
        <taxon>Pseudomonadota</taxon>
        <taxon>Alphaproteobacteria</taxon>
        <taxon>Sphingomonadales</taxon>
        <taxon>Sphingomonadaceae</taxon>
        <taxon>Sphingomonas</taxon>
    </lineage>
</organism>
<dbReference type="Gene3D" id="1.10.530.10">
    <property type="match status" value="1"/>
</dbReference>
<dbReference type="Pfam" id="PF01464">
    <property type="entry name" value="SLT"/>
    <property type="match status" value="1"/>
</dbReference>
<dbReference type="PANTHER" id="PTHR37423:SF2">
    <property type="entry name" value="MEMBRANE-BOUND LYTIC MUREIN TRANSGLYCOSYLASE C"/>
    <property type="match status" value="1"/>
</dbReference>
<sequence length="661" mass="72732">MSSMSKIAFVIPLAIGSAAIGQLAQTSTQAPVATAAATNAAYDINYSLADWRRLRAAEGYRFADYARFLIANPGWPEETKMRRWAEKSMVAGENPVTVVSFFRTEAPRTGNGWARLAESYAATGKPTEAAAAARDAWASDDLSLDDQNRIGGRFWSSLSAADHDRRVDALLFAKKPADAQMALGYASPSRRAAFAARIAMQTSAPDADAQYRAVESQVASDAGLLMDRLRFLKDTYNNIAGARALAARPHNFTYRPADVERFYDMLLTLGRDAWNNRNYAQAYDIARQTDDSLPSGTDVAMQSYGIRDDYTSLTWMAGEAAMSGLNRYANAAEQFRKYGNGGRSLQVTSKGMYWAGRALLYAGRGSEAQADFIEAAKYPELFYGQLSLERLGRPVPAPASLPTMLATDAQRQAFQQKRLVRATRLLGQQGRRDEQSLFVRALAESLDTEADRVLAVEFGRQIGRQDLAVWTARSSRNNGEAFYVRDAFPTHYSQVPGGRMWSMTHGITRQESSFDRGAISFAGARGMMQLMPGTAREQAGKMGMGYDLGRLTSDPAYNVMLGSAYYRRLLDIWGGNNVLAVASYNAGAGNVRKWVAAYGDPRQANVDVVRWIERIPFMETRGYVQRVLENSVVYDRLNPQTASTSSGSVHLSSFLGKSRPG</sequence>
<dbReference type="SUPFAM" id="SSF53955">
    <property type="entry name" value="Lysozyme-like"/>
    <property type="match status" value="1"/>
</dbReference>
<feature type="region of interest" description="Disordered" evidence="4">
    <location>
        <begin position="641"/>
        <end position="661"/>
    </location>
</feature>